<sequence>MSSIQRNQKTFVFFPGILLLWAASSVGRLFNCLSPSAAFINKPAEISQLAWGAGVERPCFLGMSAILHN</sequence>
<protein>
    <submittedName>
        <fullName evidence="1">MIP22580p</fullName>
    </submittedName>
</protein>
<organism evidence="1">
    <name type="scientific">Drosophila melanogaster</name>
    <name type="common">Fruit fly</name>
    <dbReference type="NCBI Taxonomy" id="7227"/>
    <lineage>
        <taxon>Eukaryota</taxon>
        <taxon>Metazoa</taxon>
        <taxon>Ecdysozoa</taxon>
        <taxon>Arthropoda</taxon>
        <taxon>Hexapoda</taxon>
        <taxon>Insecta</taxon>
        <taxon>Pterygota</taxon>
        <taxon>Neoptera</taxon>
        <taxon>Endopterygota</taxon>
        <taxon>Diptera</taxon>
        <taxon>Brachycera</taxon>
        <taxon>Muscomorpha</taxon>
        <taxon>Ephydroidea</taxon>
        <taxon>Drosophilidae</taxon>
        <taxon>Drosophila</taxon>
        <taxon>Sophophora</taxon>
    </lineage>
</organism>
<accession>D6W4R3</accession>
<name>D6W4R3_DROME</name>
<reference evidence="1" key="1">
    <citation type="submission" date="2010-06" db="EMBL/GenBank/DDBJ databases">
        <authorList>
            <person name="Carlson J."/>
            <person name="Booth B."/>
            <person name="Frise E."/>
            <person name="Sandler J."/>
            <person name="Wan K."/>
            <person name="Yu C."/>
            <person name="Celniker S."/>
        </authorList>
    </citation>
    <scope>NUCLEOTIDE SEQUENCE</scope>
</reference>
<evidence type="ECO:0000313" key="1">
    <source>
        <dbReference type="EMBL" id="ADI33990.1"/>
    </source>
</evidence>
<dbReference type="EMBL" id="BT124963">
    <property type="protein sequence ID" value="ADI33990.1"/>
    <property type="molecule type" value="mRNA"/>
</dbReference>
<dbReference type="AlphaFoldDB" id="D6W4R3"/>
<proteinExistence type="evidence at transcript level"/>